<accession>A0ABY3R9K1</accession>
<evidence type="ECO:0000313" key="2">
    <source>
        <dbReference type="Proteomes" id="UP001431010"/>
    </source>
</evidence>
<dbReference type="InterPro" id="IPR015797">
    <property type="entry name" value="NUDIX_hydrolase-like_dom_sf"/>
</dbReference>
<reference evidence="1" key="1">
    <citation type="journal article" date="2024" name="Antonie Van Leeuwenhoek">
        <title>Bradyrhizobium ontarionense sp. nov., a novel bacterial symbiont isolated from Aeschynomene indica (Indian jointvetch), harbours photosynthesis, nitrogen fixation and nitrous oxide (N2O) reductase genes.</title>
        <authorList>
            <person name="Bromfield E.S.P."/>
            <person name="Cloutier S."/>
        </authorList>
    </citation>
    <scope>NUCLEOTIDE SEQUENCE</scope>
    <source>
        <strain evidence="1">A19</strain>
    </source>
</reference>
<keyword evidence="1" id="KW-0378">Hydrolase</keyword>
<gene>
    <name evidence="1" type="ORF">LQG66_33500</name>
</gene>
<organism evidence="1 2">
    <name type="scientific">Bradyrhizobium ontarionense</name>
    <dbReference type="NCBI Taxonomy" id="2898149"/>
    <lineage>
        <taxon>Bacteria</taxon>
        <taxon>Pseudomonadati</taxon>
        <taxon>Pseudomonadota</taxon>
        <taxon>Alphaproteobacteria</taxon>
        <taxon>Hyphomicrobiales</taxon>
        <taxon>Nitrobacteraceae</taxon>
        <taxon>Bradyrhizobium</taxon>
    </lineage>
</organism>
<sequence>MTDVVIHRVTTLDLTVEPWDWPFSVQRRAEIDAHFADKQREKPALWNGRILLGRDAAFLEGRMSARYFETDFASLLAWRDWGYPDRAVFNGFGMGALRTADGAFVLGEMGAHTANAGRLYFPAGTPDLADVADGMLDLAANVAREVEEETGLTPADYRASAHWDCVVTGASIALMRVLDAPETGVVLQRRIEANLAAQAEPELSAIQLVRSRGDLTAAMPRFVTAFLETQFSDQEPSS</sequence>
<protein>
    <submittedName>
        <fullName evidence="1">NUDIX hydrolase</fullName>
    </submittedName>
</protein>
<dbReference type="RefSeq" id="WP_231320067.1">
    <property type="nucleotide sequence ID" value="NZ_CP088156.1"/>
</dbReference>
<dbReference type="Gene3D" id="3.90.79.10">
    <property type="entry name" value="Nucleoside Triphosphate Pyrophosphohydrolase"/>
    <property type="match status" value="1"/>
</dbReference>
<dbReference type="GO" id="GO:0016787">
    <property type="term" value="F:hydrolase activity"/>
    <property type="evidence" value="ECO:0007669"/>
    <property type="project" value="UniProtKB-KW"/>
</dbReference>
<proteinExistence type="predicted"/>
<dbReference type="SUPFAM" id="SSF55811">
    <property type="entry name" value="Nudix"/>
    <property type="match status" value="1"/>
</dbReference>
<dbReference type="Proteomes" id="UP001431010">
    <property type="component" value="Chromosome"/>
</dbReference>
<name>A0ABY3R9K1_9BRAD</name>
<keyword evidence="2" id="KW-1185">Reference proteome</keyword>
<dbReference type="EMBL" id="CP088156">
    <property type="protein sequence ID" value="UFZ04055.1"/>
    <property type="molecule type" value="Genomic_DNA"/>
</dbReference>
<evidence type="ECO:0000313" key="1">
    <source>
        <dbReference type="EMBL" id="UFZ04055.1"/>
    </source>
</evidence>